<evidence type="ECO:0000313" key="7">
    <source>
        <dbReference type="Proteomes" id="UP000317430"/>
    </source>
</evidence>
<comment type="similarity">
    <text evidence="1">Belongs to the glycosyl hydrolase 31 family.</text>
</comment>
<dbReference type="OrthoDB" id="176168at2"/>
<dbReference type="InterPro" id="IPR003961">
    <property type="entry name" value="FN3_dom"/>
</dbReference>
<dbReference type="InterPro" id="IPR036116">
    <property type="entry name" value="FN3_sf"/>
</dbReference>
<dbReference type="Pfam" id="PF13802">
    <property type="entry name" value="Gal_mutarotas_2"/>
    <property type="match status" value="1"/>
</dbReference>
<dbReference type="SUPFAM" id="SSF51445">
    <property type="entry name" value="(Trans)glycosidases"/>
    <property type="match status" value="1"/>
</dbReference>
<dbReference type="Gene3D" id="2.60.40.1180">
    <property type="entry name" value="Golgi alpha-mannosidase II"/>
    <property type="match status" value="2"/>
</dbReference>
<dbReference type="PROSITE" id="PS00018">
    <property type="entry name" value="EF_HAND_1"/>
    <property type="match status" value="1"/>
</dbReference>
<dbReference type="InterPro" id="IPR008979">
    <property type="entry name" value="Galactose-bd-like_sf"/>
</dbReference>
<proteinExistence type="inferred from homology"/>
<feature type="region of interest" description="Disordered" evidence="3">
    <location>
        <begin position="162"/>
        <end position="188"/>
    </location>
</feature>
<dbReference type="GO" id="GO:0030246">
    <property type="term" value="F:carbohydrate binding"/>
    <property type="evidence" value="ECO:0007669"/>
    <property type="project" value="InterPro"/>
</dbReference>
<dbReference type="SUPFAM" id="SSF63446">
    <property type="entry name" value="Type I dockerin domain"/>
    <property type="match status" value="1"/>
</dbReference>
<feature type="compositionally biased region" description="Polar residues" evidence="3">
    <location>
        <begin position="120"/>
        <end position="129"/>
    </location>
</feature>
<feature type="domain" description="F5/8 type C" evidence="4">
    <location>
        <begin position="1699"/>
        <end position="1830"/>
    </location>
</feature>
<dbReference type="GO" id="GO:0004553">
    <property type="term" value="F:hydrolase activity, hydrolyzing O-glycosyl compounds"/>
    <property type="evidence" value="ECO:0007669"/>
    <property type="project" value="InterPro"/>
</dbReference>
<dbReference type="InterPro" id="IPR051816">
    <property type="entry name" value="Glycosyl_Hydrolase_31"/>
</dbReference>
<dbReference type="InterPro" id="IPR018247">
    <property type="entry name" value="EF_Hand_1_Ca_BS"/>
</dbReference>
<dbReference type="InterPro" id="IPR033403">
    <property type="entry name" value="DUF5110"/>
</dbReference>
<name>A0A5C5SE57_9STRE</name>
<dbReference type="SMART" id="SM00060">
    <property type="entry name" value="FN3"/>
    <property type="match status" value="2"/>
</dbReference>
<dbReference type="PANTHER" id="PTHR43863:SF2">
    <property type="entry name" value="MALTASE-GLUCOAMYLASE"/>
    <property type="match status" value="1"/>
</dbReference>
<dbReference type="Gene3D" id="3.20.20.80">
    <property type="entry name" value="Glycosidases"/>
    <property type="match status" value="1"/>
</dbReference>
<feature type="domain" description="Fibronectin type-III" evidence="5">
    <location>
        <begin position="1176"/>
        <end position="1259"/>
    </location>
</feature>
<accession>A0A5C5SE57</accession>
<dbReference type="EMBL" id="VOHL01000001">
    <property type="protein sequence ID" value="TWS99114.1"/>
    <property type="molecule type" value="Genomic_DNA"/>
</dbReference>
<organism evidence="6 7">
    <name type="scientific">Streptococcus cuniculipharyngis</name>
    <dbReference type="NCBI Taxonomy" id="1562651"/>
    <lineage>
        <taxon>Bacteria</taxon>
        <taxon>Bacillati</taxon>
        <taxon>Bacillota</taxon>
        <taxon>Bacilli</taxon>
        <taxon>Lactobacillales</taxon>
        <taxon>Streptococcaceae</taxon>
        <taxon>Streptococcus</taxon>
    </lineage>
</organism>
<evidence type="ECO:0000259" key="5">
    <source>
        <dbReference type="PROSITE" id="PS50853"/>
    </source>
</evidence>
<dbReference type="PANTHER" id="PTHR43863">
    <property type="entry name" value="HYDROLASE, PUTATIVE (AFU_ORTHOLOGUE AFUA_1G03140)-RELATED"/>
    <property type="match status" value="1"/>
</dbReference>
<dbReference type="InterPro" id="IPR008965">
    <property type="entry name" value="CBM2/CBM3_carb-bd_dom_sf"/>
</dbReference>
<dbReference type="InterPro" id="IPR013780">
    <property type="entry name" value="Glyco_hydro_b"/>
</dbReference>
<dbReference type="SUPFAM" id="SSF74650">
    <property type="entry name" value="Galactose mutarotase-like"/>
    <property type="match status" value="1"/>
</dbReference>
<dbReference type="Pfam" id="PF00754">
    <property type="entry name" value="F5_F8_type_C"/>
    <property type="match status" value="2"/>
</dbReference>
<evidence type="ECO:0000256" key="2">
    <source>
        <dbReference type="ARBA" id="ARBA00022729"/>
    </source>
</evidence>
<dbReference type="SUPFAM" id="SSF51011">
    <property type="entry name" value="Glycosyl hydrolase domain"/>
    <property type="match status" value="1"/>
</dbReference>
<dbReference type="PROSITE" id="PS50853">
    <property type="entry name" value="FN3"/>
    <property type="match status" value="2"/>
</dbReference>
<dbReference type="InterPro" id="IPR000421">
    <property type="entry name" value="FA58C"/>
</dbReference>
<dbReference type="Pfam" id="PF17137">
    <property type="entry name" value="DUF5110"/>
    <property type="match status" value="1"/>
</dbReference>
<dbReference type="NCBIfam" id="TIGR01167">
    <property type="entry name" value="LPXTG_anchor"/>
    <property type="match status" value="1"/>
</dbReference>
<sequence>MPNSTPSFANAVKRGLCRGLMWVSALTLFHHIKESDFNIRREIISMLPMNQKPKYALRKLSFGLCSSLIAMSFLAVGTETSVLAEGAETETVSSVDSSTQETETTPSESSATPVADEQDNPTPSSSVAETETGEGNVLELGSDRVELTGDVKTVQEAENLAKLTDGDKSSSSVAALQVQSARETDTAQPTQLSQTLTITVKAAEQPIQLNKLDIYKQVSEEASLTQYQVEAYQGDERVYDSGQVSIPYDQAVVSHQLNNLEANRLVLRLLKAETVSGNPVNQVGLREIKLYEFKPQPQEMAAPSSAGGGTPDDVLPDLPFEKPANGLGAITDFTFANGQALIRFETGQKAKLNLYTDNVFRYNIEKADAEFVDTPVPSRADRPATITIKDKAAYQAQYGTIGRLVTDDSSYVVETDTLKLVFDKLTARMSIVDKATDRVITKEVLPVQFDKDSTTQTLSQGKNEYFFGGGMQNGRFTHKGEKINIVNENNWVDGGVASPSPFYWSTRGYGVLRNTFKQGQYDFGTNNDKLLTSSHKEERFDAYYFVSPGKDATEILRAYYELTGAPAVLPEFANYLGHLNTYNRDYWVEVPEGTPGAVLLDGKYYREYQPNQLPEDKRPQAVQESLNGEKNNYKFSARAVIDRYKNYDMPISYFMPNDGYGSGYGQESNIDANIQNLKSFVDYAKERGIKVGLWTQSDLYDTDPKKNPILHRDFDKEVTEAGIRAVKTDVAWVGPGYSFGLNGVDAASKLLTEKSPESARPFIVSLDGWAGTQRAASIWSGDQVGGQWEYIRFHIPTYIGMGLSGNPNVGSDMDGIFGGADPVINAREYQWKTFSSVMMNIDGWGAKPKTPFSFDDRITDLNRISLKTKSTLLPYAYSYGHDAASSGKPIVRAMLMDFPDDMINYTKAVQYQYMYGDSFLVAPVYKNTAMKANGDDVRDNIYLPNGVEWLDFYTGEKYEGGQVINGFAAPLWKIPVFVKNGAIIPMVNANNNPEEIDRSNRLLQFYPHQGSQFKLYEDDGTTIGYKTGQLATTLIESHAADSNQVGQAVLTINRTQGSFDGFVKEKTTELHVNVSQDVNNVTATVNGQEVTLRRVNSLEEYKAGSNVFYYDATPKMDTYNPRSSDIQNLEVVKNPLVKVKLAKLDVTQSDIQVTLDGYTNQAKPKEVPENLALPAMPENLAVPESFISSNSMKVTWSPSEGAESYQVRHNGVVYSGIKATEFNFGDLPYASSHSFEVRAVNAKGVSDWTNVVNAKTSEDPWLNAIDIDPTKVDTNIKQQKGQGIDKFFNKKKGDIFHSDWKTKVEKNSYIQIDLGGIYDLDYLEYHQRGDGGRNGKINWATFQFSEDGEDWSDAYQADWRGETKVKKLNVDRKARYIYMNISNSHNGYISGEELLFFKKPGSKMIVPGDINNDGKITEDDKTSFLNYTGLRSVDNDFDYIKHVDSNKNGLIDAQDINVIATQLEGGIARPETQKPTGHLYFTSNKLELKAGEETEVTLMAEDLNRVNALTSTFKLDASALAVVGNKVTANNAFTKQAENFSNVKTRGSETDVVFTFVNFGDKPLMTGSGAVATVRLKALKDVTLDFSSNEGILVGNNQAVTSVNNEPVRSAETYNQVPVAPLNLQVGRETQGSLSLSWDASPEARRYIIEKEVTENGETRYVEVARTEETSFDLYSLDPSTSYKLRVSAVNPLGKSAPSTITGQTLAKTPSRRYVPVSARAEAADQAGYDVNRLIDGDENTLYHSDWENPDAVPSSLVLDMGKSVNLDHLVYVPRPDAGNGTVIALSLEVSEDGVNYTPANKGKYILWDYNNQDKVALFNPDTKGRFVKINWLGSLGGFISGQEVYVMPDAQAEIEQLDETPWNKALAAAQERLQGAKNEGVLAELEAARQELKDNNQWTPESMDWIVGVLNALKPELDESPWEQALAAARERLQGAKNEHVLAEIEAGKAQLIEAGEWNRESLDWIVGLLNGLTPEYETQVGTPESVEVPRYDFAVGTPESVEVPRYDFAVGTPESVEVPKYDFAVGQPETVEVPKYDFAVGQPETVEVPKYDFAVGQPETVEVPKYDFAVGQPETVEVPKYDFAVGQPESVEVPKYDFAVGQPETVEVPKYDFAVGQPETVEVPKYDFAVGQPESVEVPKYDFAVGQPETVEVPKYDFAVGTPESVEVPRYDFAVGQPEEVEYPTYPLEEVKKSMVEESCQPVAKTHSPLSLAQTNPQDYQQLVAKVEQAMTQPKPTSINQAVSQQELPKTASQSSLLLSLTGLGLSLLAGLGLRKKED</sequence>
<gene>
    <name evidence="6" type="ORF">FRX57_02625</name>
</gene>
<dbReference type="Gene3D" id="2.60.40.10">
    <property type="entry name" value="Immunoglobulins"/>
    <property type="match status" value="2"/>
</dbReference>
<evidence type="ECO:0000256" key="3">
    <source>
        <dbReference type="SAM" id="MobiDB-lite"/>
    </source>
</evidence>
<dbReference type="SUPFAM" id="SSF49785">
    <property type="entry name" value="Galactose-binding domain-like"/>
    <property type="match status" value="2"/>
</dbReference>
<feature type="compositionally biased region" description="Low complexity" evidence="3">
    <location>
        <begin position="169"/>
        <end position="181"/>
    </location>
</feature>
<dbReference type="InterPro" id="IPR036439">
    <property type="entry name" value="Dockerin_dom_sf"/>
</dbReference>
<evidence type="ECO:0000259" key="4">
    <source>
        <dbReference type="PROSITE" id="PS50022"/>
    </source>
</evidence>
<dbReference type="Gene3D" id="1.10.1330.10">
    <property type="entry name" value="Dockerin domain"/>
    <property type="match status" value="1"/>
</dbReference>
<dbReference type="GO" id="GO:0000272">
    <property type="term" value="P:polysaccharide catabolic process"/>
    <property type="evidence" value="ECO:0007669"/>
    <property type="project" value="InterPro"/>
</dbReference>
<feature type="domain" description="F5/8 type C" evidence="4">
    <location>
        <begin position="1300"/>
        <end position="1398"/>
    </location>
</feature>
<feature type="domain" description="Fibronectin type-III" evidence="5">
    <location>
        <begin position="1620"/>
        <end position="1712"/>
    </location>
</feature>
<dbReference type="InterPro" id="IPR017853">
    <property type="entry name" value="GH"/>
</dbReference>
<dbReference type="CDD" id="cd00063">
    <property type="entry name" value="FN3"/>
    <property type="match status" value="2"/>
</dbReference>
<feature type="region of interest" description="Disordered" evidence="3">
    <location>
        <begin position="85"/>
        <end position="144"/>
    </location>
</feature>
<dbReference type="Pfam" id="PF21365">
    <property type="entry name" value="Glyco_hydro_31_3rd"/>
    <property type="match status" value="1"/>
</dbReference>
<dbReference type="InterPro" id="IPR011013">
    <property type="entry name" value="Gal_mutarotase_sf_dom"/>
</dbReference>
<dbReference type="Gene3D" id="2.60.40.1760">
    <property type="entry name" value="glycosyl hydrolase (family 31)"/>
    <property type="match status" value="1"/>
</dbReference>
<dbReference type="Pfam" id="PF01055">
    <property type="entry name" value="Glyco_hydro_31_2nd"/>
    <property type="match status" value="1"/>
</dbReference>
<keyword evidence="7" id="KW-1185">Reference proteome</keyword>
<dbReference type="InterPro" id="IPR013783">
    <property type="entry name" value="Ig-like_fold"/>
</dbReference>
<dbReference type="NCBIfam" id="TIGR01168">
    <property type="entry name" value="YSIRK_signal"/>
    <property type="match status" value="1"/>
</dbReference>
<reference evidence="6 7" key="1">
    <citation type="submission" date="2019-08" db="EMBL/GenBank/DDBJ databases">
        <authorList>
            <person name="Lei W."/>
        </authorList>
    </citation>
    <scope>NUCLEOTIDE SEQUENCE [LARGE SCALE GENOMIC DNA]</scope>
    <source>
        <strain evidence="6 7">CCUG 66496</strain>
    </source>
</reference>
<dbReference type="InterPro" id="IPR025887">
    <property type="entry name" value="Glyco_hydro_31_N_dom"/>
</dbReference>
<dbReference type="CDD" id="cd14752">
    <property type="entry name" value="GH31_N"/>
    <property type="match status" value="1"/>
</dbReference>
<dbReference type="SUPFAM" id="SSF49384">
    <property type="entry name" value="Carbohydrate-binding domain"/>
    <property type="match status" value="1"/>
</dbReference>
<dbReference type="Pfam" id="PF00041">
    <property type="entry name" value="fn3"/>
    <property type="match status" value="1"/>
</dbReference>
<dbReference type="InterPro" id="IPR005877">
    <property type="entry name" value="YSIRK_signal_dom"/>
</dbReference>
<feature type="compositionally biased region" description="Low complexity" evidence="3">
    <location>
        <begin position="89"/>
        <end position="112"/>
    </location>
</feature>
<dbReference type="PROSITE" id="PS50022">
    <property type="entry name" value="FA58C_3"/>
    <property type="match status" value="2"/>
</dbReference>
<dbReference type="Proteomes" id="UP000317430">
    <property type="component" value="Unassembled WGS sequence"/>
</dbReference>
<dbReference type="InterPro" id="IPR000322">
    <property type="entry name" value="Glyco_hydro_31_TIM"/>
</dbReference>
<dbReference type="InterPro" id="IPR048395">
    <property type="entry name" value="Glyco_hydro_31_C"/>
</dbReference>
<protein>
    <submittedName>
        <fullName evidence="6">DUF5110 domain-containing protein</fullName>
    </submittedName>
</protein>
<dbReference type="SUPFAM" id="SSF49265">
    <property type="entry name" value="Fibronectin type III"/>
    <property type="match status" value="1"/>
</dbReference>
<keyword evidence="2" id="KW-0732">Signal</keyword>
<evidence type="ECO:0000256" key="1">
    <source>
        <dbReference type="ARBA" id="ARBA00007806"/>
    </source>
</evidence>
<dbReference type="Gene3D" id="2.60.120.260">
    <property type="entry name" value="Galactose-binding domain-like"/>
    <property type="match status" value="3"/>
</dbReference>
<comment type="caution">
    <text evidence="6">The sequence shown here is derived from an EMBL/GenBank/DDBJ whole genome shotgun (WGS) entry which is preliminary data.</text>
</comment>
<evidence type="ECO:0000313" key="6">
    <source>
        <dbReference type="EMBL" id="TWS99114.1"/>
    </source>
</evidence>